<feature type="transmembrane region" description="Helical" evidence="1">
    <location>
        <begin position="151"/>
        <end position="171"/>
    </location>
</feature>
<feature type="transmembrane region" description="Helical" evidence="1">
    <location>
        <begin position="332"/>
        <end position="354"/>
    </location>
</feature>
<keyword evidence="2" id="KW-0808">Transferase</keyword>
<keyword evidence="1" id="KW-0812">Transmembrane</keyword>
<reference evidence="2 3" key="1">
    <citation type="submission" date="2018-11" db="EMBL/GenBank/DDBJ databases">
        <title>Genomic Encyclopedia of Type Strains, Phase IV (KMG-IV): sequencing the most valuable type-strain genomes for metagenomic binning, comparative biology and taxonomic classification.</title>
        <authorList>
            <person name="Goeker M."/>
        </authorList>
    </citation>
    <scope>NUCLEOTIDE SEQUENCE [LARGE SCALE GENOMIC DNA]</scope>
    <source>
        <strain evidence="2 3">DSM 21945</strain>
    </source>
</reference>
<protein>
    <submittedName>
        <fullName evidence="2">Putative acyltransferase</fullName>
    </submittedName>
</protein>
<accession>A0A3N1P5L2</accession>
<evidence type="ECO:0000313" key="3">
    <source>
        <dbReference type="Proteomes" id="UP000268033"/>
    </source>
</evidence>
<feature type="transmembrane region" description="Helical" evidence="1">
    <location>
        <begin position="55"/>
        <end position="75"/>
    </location>
</feature>
<gene>
    <name evidence="2" type="ORF">EDC28_108127</name>
</gene>
<evidence type="ECO:0000256" key="1">
    <source>
        <dbReference type="SAM" id="Phobius"/>
    </source>
</evidence>
<dbReference type="EMBL" id="RJUL01000008">
    <property type="protein sequence ID" value="ROQ23389.1"/>
    <property type="molecule type" value="Genomic_DNA"/>
</dbReference>
<evidence type="ECO:0000313" key="2">
    <source>
        <dbReference type="EMBL" id="ROQ23389.1"/>
    </source>
</evidence>
<dbReference type="RefSeq" id="WP_336391549.1">
    <property type="nucleotide sequence ID" value="NZ_RJUL01000008.1"/>
</dbReference>
<name>A0A3N1P5L2_9GAMM</name>
<feature type="transmembrane region" description="Helical" evidence="1">
    <location>
        <begin position="234"/>
        <end position="253"/>
    </location>
</feature>
<sequence length="362" mass="39955">MSSSSRLLSVDALRGFDMFWILGGELLFAALYHLTGQPLWQRLDMQVHHSPWHGFTAYDGIFPLFIFLAGTALGLGSEAVAGQPFAARRRLYLMALKRLALLLVFGVLYNHGWGSGLPAEWGEVRYASVLGRIGLAWFVAAMLVWHCQPRVWLGVALTILLGYWALLAGHLDNPALTPNAWVDAHFLPGIHYHQMPADPEGLLSTLPAVVNALLGVMAGRLLKGVLPPWQKAARLAAMGFGLLLLGYLWALVLPLNKTLWTSSFVLVTSGWSALLLALFYALIDVLRLRWLGWFFAVIGANAIVIYLASSLVDWRYIANSLLGQWIAALSPAAQPLAAALALLAVQWLVLAWLYRRQIFIKV</sequence>
<feature type="transmembrane region" description="Helical" evidence="1">
    <location>
        <begin position="290"/>
        <end position="312"/>
    </location>
</feature>
<keyword evidence="2" id="KW-0012">Acyltransferase</keyword>
<organism evidence="2 3">
    <name type="scientific">Gallaecimonas pentaromativorans</name>
    <dbReference type="NCBI Taxonomy" id="584787"/>
    <lineage>
        <taxon>Bacteria</taxon>
        <taxon>Pseudomonadati</taxon>
        <taxon>Pseudomonadota</taxon>
        <taxon>Gammaproteobacteria</taxon>
        <taxon>Enterobacterales</taxon>
        <taxon>Gallaecimonadaceae</taxon>
        <taxon>Gallaecimonas</taxon>
    </lineage>
</organism>
<dbReference type="NCBIfam" id="NF046061">
    <property type="entry name" value="NagX_SO_3504"/>
    <property type="match status" value="1"/>
</dbReference>
<feature type="transmembrane region" description="Helical" evidence="1">
    <location>
        <begin position="259"/>
        <end position="283"/>
    </location>
</feature>
<keyword evidence="1" id="KW-1133">Transmembrane helix</keyword>
<comment type="caution">
    <text evidence="2">The sequence shown here is derived from an EMBL/GenBank/DDBJ whole genome shotgun (WGS) entry which is preliminary data.</text>
</comment>
<feature type="transmembrane region" description="Helical" evidence="1">
    <location>
        <begin position="95"/>
        <end position="112"/>
    </location>
</feature>
<keyword evidence="3" id="KW-1185">Reference proteome</keyword>
<dbReference type="AlphaFoldDB" id="A0A3N1P5L2"/>
<dbReference type="Proteomes" id="UP000268033">
    <property type="component" value="Unassembled WGS sequence"/>
</dbReference>
<feature type="transmembrane region" description="Helical" evidence="1">
    <location>
        <begin position="12"/>
        <end position="35"/>
    </location>
</feature>
<dbReference type="GO" id="GO:0016746">
    <property type="term" value="F:acyltransferase activity"/>
    <property type="evidence" value="ECO:0007669"/>
    <property type="project" value="UniProtKB-KW"/>
</dbReference>
<dbReference type="PANTHER" id="PTHR31061">
    <property type="entry name" value="LD22376P"/>
    <property type="match status" value="1"/>
</dbReference>
<dbReference type="PANTHER" id="PTHR31061:SF24">
    <property type="entry name" value="LD22376P"/>
    <property type="match status" value="1"/>
</dbReference>
<feature type="transmembrane region" description="Helical" evidence="1">
    <location>
        <begin position="202"/>
        <end position="222"/>
    </location>
</feature>
<keyword evidence="1" id="KW-0472">Membrane</keyword>
<feature type="transmembrane region" description="Helical" evidence="1">
    <location>
        <begin position="124"/>
        <end position="144"/>
    </location>
</feature>
<proteinExistence type="predicted"/>